<dbReference type="SUPFAM" id="SSF48264">
    <property type="entry name" value="Cytochrome P450"/>
    <property type="match status" value="1"/>
</dbReference>
<dbReference type="GO" id="GO:0016705">
    <property type="term" value="F:oxidoreductase activity, acting on paired donors, with incorporation or reduction of molecular oxygen"/>
    <property type="evidence" value="ECO:0007669"/>
    <property type="project" value="InterPro"/>
</dbReference>
<keyword evidence="4" id="KW-0349">Heme</keyword>
<dbReference type="Proteomes" id="UP000800094">
    <property type="component" value="Unassembled WGS sequence"/>
</dbReference>
<dbReference type="OrthoDB" id="1844152at2759"/>
<evidence type="ECO:0000256" key="7">
    <source>
        <dbReference type="ARBA" id="ARBA00022989"/>
    </source>
</evidence>
<evidence type="ECO:0000313" key="12">
    <source>
        <dbReference type="EMBL" id="KAF2246814.1"/>
    </source>
</evidence>
<dbReference type="PANTHER" id="PTHR46206">
    <property type="entry name" value="CYTOCHROME P450"/>
    <property type="match status" value="1"/>
</dbReference>
<comment type="cofactor">
    <cofactor evidence="1">
        <name>heme</name>
        <dbReference type="ChEBI" id="CHEBI:30413"/>
    </cofactor>
</comment>
<keyword evidence="13" id="KW-1185">Reference proteome</keyword>
<keyword evidence="5" id="KW-0812">Transmembrane</keyword>
<reference evidence="12" key="1">
    <citation type="journal article" date="2020" name="Stud. Mycol.">
        <title>101 Dothideomycetes genomes: a test case for predicting lifestyles and emergence of pathogens.</title>
        <authorList>
            <person name="Haridas S."/>
            <person name="Albert R."/>
            <person name="Binder M."/>
            <person name="Bloem J."/>
            <person name="Labutti K."/>
            <person name="Salamov A."/>
            <person name="Andreopoulos B."/>
            <person name="Baker S."/>
            <person name="Barry K."/>
            <person name="Bills G."/>
            <person name="Bluhm B."/>
            <person name="Cannon C."/>
            <person name="Castanera R."/>
            <person name="Culley D."/>
            <person name="Daum C."/>
            <person name="Ezra D."/>
            <person name="Gonzalez J."/>
            <person name="Henrissat B."/>
            <person name="Kuo A."/>
            <person name="Liang C."/>
            <person name="Lipzen A."/>
            <person name="Lutzoni F."/>
            <person name="Magnuson J."/>
            <person name="Mondo S."/>
            <person name="Nolan M."/>
            <person name="Ohm R."/>
            <person name="Pangilinan J."/>
            <person name="Park H.-J."/>
            <person name="Ramirez L."/>
            <person name="Alfaro M."/>
            <person name="Sun H."/>
            <person name="Tritt A."/>
            <person name="Yoshinaga Y."/>
            <person name="Zwiers L.-H."/>
            <person name="Turgeon B."/>
            <person name="Goodwin S."/>
            <person name="Spatafora J."/>
            <person name="Crous P."/>
            <person name="Grigoriev I."/>
        </authorList>
    </citation>
    <scope>NUCLEOTIDE SEQUENCE</scope>
    <source>
        <strain evidence="12">CBS 122368</strain>
    </source>
</reference>
<dbReference type="InterPro" id="IPR036396">
    <property type="entry name" value="Cyt_P450_sf"/>
</dbReference>
<protein>
    <submittedName>
        <fullName evidence="12">Cytochrome P450</fullName>
    </submittedName>
</protein>
<accession>A0A6A6I8D1</accession>
<evidence type="ECO:0000256" key="8">
    <source>
        <dbReference type="ARBA" id="ARBA00023002"/>
    </source>
</evidence>
<dbReference type="GO" id="GO:0020037">
    <property type="term" value="F:heme binding"/>
    <property type="evidence" value="ECO:0007669"/>
    <property type="project" value="InterPro"/>
</dbReference>
<evidence type="ECO:0000256" key="9">
    <source>
        <dbReference type="ARBA" id="ARBA00023004"/>
    </source>
</evidence>
<keyword evidence="10" id="KW-0503">Monooxygenase</keyword>
<dbReference type="RefSeq" id="XP_033681818.1">
    <property type="nucleotide sequence ID" value="XM_033835709.1"/>
</dbReference>
<dbReference type="GeneID" id="54589039"/>
<dbReference type="AlphaFoldDB" id="A0A6A6I8D1"/>
<sequence length="140" mass="15919">MESMRTKCFQANTCHRVAVKPFEFSDGHTARVGDAVEFNQHAVLSDAVTYPNPKEFDPGRFLNKGRSVVDTGIGWPFWGVPRMLCPGRWQVANVTKLVAVYLLANFECRVEDTRGMNFEWRDALVPNAKTVLLMQARQKE</sequence>
<evidence type="ECO:0000256" key="3">
    <source>
        <dbReference type="ARBA" id="ARBA00010617"/>
    </source>
</evidence>
<dbReference type="InterPro" id="IPR001128">
    <property type="entry name" value="Cyt_P450"/>
</dbReference>
<evidence type="ECO:0000256" key="11">
    <source>
        <dbReference type="ARBA" id="ARBA00023136"/>
    </source>
</evidence>
<dbReference type="GO" id="GO:0004497">
    <property type="term" value="F:monooxygenase activity"/>
    <property type="evidence" value="ECO:0007669"/>
    <property type="project" value="UniProtKB-KW"/>
</dbReference>
<evidence type="ECO:0000256" key="5">
    <source>
        <dbReference type="ARBA" id="ARBA00022692"/>
    </source>
</evidence>
<gene>
    <name evidence="12" type="ORF">BU26DRAFT_606993</name>
</gene>
<keyword evidence="6" id="KW-0479">Metal-binding</keyword>
<dbReference type="Pfam" id="PF00067">
    <property type="entry name" value="p450"/>
    <property type="match status" value="1"/>
</dbReference>
<keyword evidence="8" id="KW-0560">Oxidoreductase</keyword>
<evidence type="ECO:0000313" key="13">
    <source>
        <dbReference type="Proteomes" id="UP000800094"/>
    </source>
</evidence>
<dbReference type="PANTHER" id="PTHR46206:SF5">
    <property type="entry name" value="P450, PUTATIVE (EUROFUNG)-RELATED"/>
    <property type="match status" value="1"/>
</dbReference>
<evidence type="ECO:0000256" key="10">
    <source>
        <dbReference type="ARBA" id="ARBA00023033"/>
    </source>
</evidence>
<organism evidence="12 13">
    <name type="scientific">Trematosphaeria pertusa</name>
    <dbReference type="NCBI Taxonomy" id="390896"/>
    <lineage>
        <taxon>Eukaryota</taxon>
        <taxon>Fungi</taxon>
        <taxon>Dikarya</taxon>
        <taxon>Ascomycota</taxon>
        <taxon>Pezizomycotina</taxon>
        <taxon>Dothideomycetes</taxon>
        <taxon>Pleosporomycetidae</taxon>
        <taxon>Pleosporales</taxon>
        <taxon>Massarineae</taxon>
        <taxon>Trematosphaeriaceae</taxon>
        <taxon>Trematosphaeria</taxon>
    </lineage>
</organism>
<dbReference type="Gene3D" id="1.10.630.10">
    <property type="entry name" value="Cytochrome P450"/>
    <property type="match status" value="1"/>
</dbReference>
<name>A0A6A6I8D1_9PLEO</name>
<comment type="similarity">
    <text evidence="3">Belongs to the cytochrome P450 family.</text>
</comment>
<dbReference type="GO" id="GO:0005506">
    <property type="term" value="F:iron ion binding"/>
    <property type="evidence" value="ECO:0007669"/>
    <property type="project" value="InterPro"/>
</dbReference>
<proteinExistence type="inferred from homology"/>
<comment type="subcellular location">
    <subcellularLocation>
        <location evidence="2">Membrane</location>
    </subcellularLocation>
</comment>
<evidence type="ECO:0000256" key="4">
    <source>
        <dbReference type="ARBA" id="ARBA00022617"/>
    </source>
</evidence>
<evidence type="ECO:0000256" key="6">
    <source>
        <dbReference type="ARBA" id="ARBA00022723"/>
    </source>
</evidence>
<dbReference type="EMBL" id="ML987198">
    <property type="protein sequence ID" value="KAF2246814.1"/>
    <property type="molecule type" value="Genomic_DNA"/>
</dbReference>
<evidence type="ECO:0000256" key="1">
    <source>
        <dbReference type="ARBA" id="ARBA00001971"/>
    </source>
</evidence>
<evidence type="ECO:0000256" key="2">
    <source>
        <dbReference type="ARBA" id="ARBA00004370"/>
    </source>
</evidence>
<dbReference type="GO" id="GO:0016020">
    <property type="term" value="C:membrane"/>
    <property type="evidence" value="ECO:0007669"/>
    <property type="project" value="UniProtKB-SubCell"/>
</dbReference>
<keyword evidence="11" id="KW-0472">Membrane</keyword>
<keyword evidence="9" id="KW-0408">Iron</keyword>
<keyword evidence="7" id="KW-1133">Transmembrane helix</keyword>